<organism evidence="4 5">
    <name type="scientific">Orbilia brochopaga</name>
    <dbReference type="NCBI Taxonomy" id="3140254"/>
    <lineage>
        <taxon>Eukaryota</taxon>
        <taxon>Fungi</taxon>
        <taxon>Dikarya</taxon>
        <taxon>Ascomycota</taxon>
        <taxon>Pezizomycotina</taxon>
        <taxon>Orbiliomycetes</taxon>
        <taxon>Orbiliales</taxon>
        <taxon>Orbiliaceae</taxon>
        <taxon>Orbilia</taxon>
    </lineage>
</organism>
<feature type="region of interest" description="Disordered" evidence="2">
    <location>
        <begin position="160"/>
        <end position="259"/>
    </location>
</feature>
<keyword evidence="5" id="KW-1185">Reference proteome</keyword>
<feature type="compositionally biased region" description="Basic and acidic residues" evidence="2">
    <location>
        <begin position="61"/>
        <end position="77"/>
    </location>
</feature>
<dbReference type="EMBL" id="JAVHNQ010000007">
    <property type="protein sequence ID" value="KAK6341558.1"/>
    <property type="molecule type" value="Genomic_DNA"/>
</dbReference>
<feature type="compositionally biased region" description="Polar residues" evidence="2">
    <location>
        <begin position="47"/>
        <end position="60"/>
    </location>
</feature>
<dbReference type="AlphaFoldDB" id="A0AAV9UGL1"/>
<proteinExistence type="predicted"/>
<feature type="compositionally biased region" description="Polar residues" evidence="2">
    <location>
        <begin position="183"/>
        <end position="201"/>
    </location>
</feature>
<keyword evidence="1" id="KW-0175">Coiled coil</keyword>
<evidence type="ECO:0000256" key="2">
    <source>
        <dbReference type="SAM" id="MobiDB-lite"/>
    </source>
</evidence>
<feature type="compositionally biased region" description="Polar residues" evidence="2">
    <location>
        <begin position="20"/>
        <end position="39"/>
    </location>
</feature>
<gene>
    <name evidence="4" type="ORF">TWF696_008630</name>
</gene>
<evidence type="ECO:0000256" key="1">
    <source>
        <dbReference type="SAM" id="Coils"/>
    </source>
</evidence>
<evidence type="ECO:0000313" key="5">
    <source>
        <dbReference type="Proteomes" id="UP001375240"/>
    </source>
</evidence>
<feature type="compositionally biased region" description="Polar residues" evidence="2">
    <location>
        <begin position="126"/>
        <end position="143"/>
    </location>
</feature>
<feature type="coiled-coil region" evidence="1">
    <location>
        <begin position="272"/>
        <end position="320"/>
    </location>
</feature>
<feature type="region of interest" description="Disordered" evidence="2">
    <location>
        <begin position="1"/>
        <end position="77"/>
    </location>
</feature>
<feature type="compositionally biased region" description="Basic and acidic residues" evidence="2">
    <location>
        <begin position="1"/>
        <end position="14"/>
    </location>
</feature>
<sequence length="403" mass="44854">MTRIHEGGRGDSSRRRTTTQIYNLSLPTASSEMTVSPHTQEAAEASPKSSLRQPLQSATEQPKETVHSNHGVHKDCDTPFDTAKYRFKKGKPAPWRAARLQAENTILKSALRTSRLPKRMTRITSAQAGKENAQPQKIGTSLNGGERSRGKVRFVMPYRCSSTSNSSSERVVPARVAKKKRNSVLTAQVAQSTEASKATESTVTAGPAETVEAVETTEAGTSASAEHTGLVQMGNRDEDTEEDGQPQQKGKGKMPEPARRRIVLTPVAKVDKQQQELKFNDLEERFSTTEAKTTELSLGMRDLSERISNIEQQLTDTKDDSDSDDDEHRNEGCLRRFLGSRAVCWIVWTVFGLLVISILMDYRDAALRLMEEEKFAIHWGQVNAMKPVVKKQRLNIYLDLGEI</sequence>
<keyword evidence="3" id="KW-0472">Membrane</keyword>
<evidence type="ECO:0000313" key="4">
    <source>
        <dbReference type="EMBL" id="KAK6341558.1"/>
    </source>
</evidence>
<keyword evidence="3" id="KW-1133">Transmembrane helix</keyword>
<feature type="transmembrane region" description="Helical" evidence="3">
    <location>
        <begin position="338"/>
        <end position="360"/>
    </location>
</feature>
<reference evidence="4 5" key="1">
    <citation type="submission" date="2019-10" db="EMBL/GenBank/DDBJ databases">
        <authorList>
            <person name="Palmer J.M."/>
        </authorList>
    </citation>
    <scope>NUCLEOTIDE SEQUENCE [LARGE SCALE GENOMIC DNA]</scope>
    <source>
        <strain evidence="4 5">TWF696</strain>
    </source>
</reference>
<feature type="region of interest" description="Disordered" evidence="2">
    <location>
        <begin position="126"/>
        <end position="147"/>
    </location>
</feature>
<feature type="compositionally biased region" description="Low complexity" evidence="2">
    <location>
        <begin position="202"/>
        <end position="226"/>
    </location>
</feature>
<name>A0AAV9UGL1_9PEZI</name>
<accession>A0AAV9UGL1</accession>
<protein>
    <submittedName>
        <fullName evidence="4">Uncharacterized protein</fullName>
    </submittedName>
</protein>
<comment type="caution">
    <text evidence="4">The sequence shown here is derived from an EMBL/GenBank/DDBJ whole genome shotgun (WGS) entry which is preliminary data.</text>
</comment>
<dbReference type="Proteomes" id="UP001375240">
    <property type="component" value="Unassembled WGS sequence"/>
</dbReference>
<keyword evidence="3" id="KW-0812">Transmembrane</keyword>
<evidence type="ECO:0000256" key="3">
    <source>
        <dbReference type="SAM" id="Phobius"/>
    </source>
</evidence>